<dbReference type="SUPFAM" id="SSF81324">
    <property type="entry name" value="Voltage-gated potassium channels"/>
    <property type="match status" value="1"/>
</dbReference>
<dbReference type="EMBL" id="FNFP01000001">
    <property type="protein sequence ID" value="SDK13267.1"/>
    <property type="molecule type" value="Genomic_DNA"/>
</dbReference>
<proteinExistence type="predicted"/>
<feature type="domain" description="Potassium channel" evidence="2">
    <location>
        <begin position="26"/>
        <end position="105"/>
    </location>
</feature>
<dbReference type="Proteomes" id="UP000198718">
    <property type="component" value="Unassembled WGS sequence"/>
</dbReference>
<sequence>MDILKRVLKLLAIYILLVGLNIISFAYLYYQHCVIVNSNWIEEHIENSQSLYFHDALYFSGITYLTIGYGDITAVDQLGKFLTVLQGFSGVIINSTFTGMFLYYLVKRPRNIIITNKIFIRYKDNNDRFYLSVRVGNKGRALVNVNRVLEVFEYEESNRKRILHMAQQYHYFEKLLYWDIDLHDEKNKELLDYLKAAIYQDKNILIRISIIGTDIEGGEFVFVSRYYTRYCIHFIREYIGLYEWQSHKRSTINWNDFNKTCRLDDKKIQDFKNL</sequence>
<dbReference type="OrthoDB" id="268207at2"/>
<dbReference type="InterPro" id="IPR013099">
    <property type="entry name" value="K_chnl_dom"/>
</dbReference>
<feature type="transmembrane region" description="Helical" evidence="1">
    <location>
        <begin position="84"/>
        <end position="106"/>
    </location>
</feature>
<dbReference type="RefSeq" id="WP_090550646.1">
    <property type="nucleotide sequence ID" value="NZ_FNFP01000001.1"/>
</dbReference>
<dbReference type="AlphaFoldDB" id="A0A1G8ZE08"/>
<evidence type="ECO:0000313" key="4">
    <source>
        <dbReference type="Proteomes" id="UP000198718"/>
    </source>
</evidence>
<keyword evidence="1" id="KW-0812">Transmembrane</keyword>
<keyword evidence="1" id="KW-0472">Membrane</keyword>
<evidence type="ECO:0000259" key="2">
    <source>
        <dbReference type="Pfam" id="PF07885"/>
    </source>
</evidence>
<dbReference type="STRING" id="393762.SAMN05660472_00828"/>
<reference evidence="3 4" key="1">
    <citation type="submission" date="2016-10" db="EMBL/GenBank/DDBJ databases">
        <authorList>
            <person name="de Groot N.N."/>
        </authorList>
    </citation>
    <scope>NUCLEOTIDE SEQUENCE [LARGE SCALE GENOMIC DNA]</scope>
    <source>
        <strain evidence="3 4">DSM 18346</strain>
    </source>
</reference>
<evidence type="ECO:0000313" key="3">
    <source>
        <dbReference type="EMBL" id="SDK13267.1"/>
    </source>
</evidence>
<protein>
    <submittedName>
        <fullName evidence="3">Ion channel</fullName>
    </submittedName>
</protein>
<organism evidence="3 4">
    <name type="scientific">Natronincola ferrireducens</name>
    <dbReference type="NCBI Taxonomy" id="393762"/>
    <lineage>
        <taxon>Bacteria</taxon>
        <taxon>Bacillati</taxon>
        <taxon>Bacillota</taxon>
        <taxon>Clostridia</taxon>
        <taxon>Peptostreptococcales</taxon>
        <taxon>Natronincolaceae</taxon>
        <taxon>Natronincola</taxon>
    </lineage>
</organism>
<keyword evidence="4" id="KW-1185">Reference proteome</keyword>
<name>A0A1G8ZE08_9FIRM</name>
<feature type="transmembrane region" description="Helical" evidence="1">
    <location>
        <begin position="7"/>
        <end position="30"/>
    </location>
</feature>
<evidence type="ECO:0000256" key="1">
    <source>
        <dbReference type="SAM" id="Phobius"/>
    </source>
</evidence>
<dbReference type="Pfam" id="PF07885">
    <property type="entry name" value="Ion_trans_2"/>
    <property type="match status" value="1"/>
</dbReference>
<gene>
    <name evidence="3" type="ORF">SAMN05660472_00828</name>
</gene>
<keyword evidence="1" id="KW-1133">Transmembrane helix</keyword>
<dbReference type="Gene3D" id="1.10.287.70">
    <property type="match status" value="1"/>
</dbReference>
<accession>A0A1G8ZE08</accession>